<comment type="caution">
    <text evidence="19">The sequence shown here is derived from an EMBL/GenBank/DDBJ whole genome shotgun (WGS) entry which is preliminary data.</text>
</comment>
<dbReference type="InterPro" id="IPR013083">
    <property type="entry name" value="Znf_RING/FYVE/PHD"/>
</dbReference>
<dbReference type="Proteomes" id="UP000735302">
    <property type="component" value="Unassembled WGS sequence"/>
</dbReference>
<comment type="pathway">
    <text evidence="3 16">Protein modification; protein ubiquitination.</text>
</comment>
<keyword evidence="8 16" id="KW-0808">Transferase</keyword>
<evidence type="ECO:0000313" key="19">
    <source>
        <dbReference type="EMBL" id="GFN93637.1"/>
    </source>
</evidence>
<organism evidence="19 20">
    <name type="scientific">Plakobranchus ocellatus</name>
    <dbReference type="NCBI Taxonomy" id="259542"/>
    <lineage>
        <taxon>Eukaryota</taxon>
        <taxon>Metazoa</taxon>
        <taxon>Spiralia</taxon>
        <taxon>Lophotrochozoa</taxon>
        <taxon>Mollusca</taxon>
        <taxon>Gastropoda</taxon>
        <taxon>Heterobranchia</taxon>
        <taxon>Euthyneura</taxon>
        <taxon>Panpulmonata</taxon>
        <taxon>Sacoglossa</taxon>
        <taxon>Placobranchoidea</taxon>
        <taxon>Plakobranchidae</taxon>
        <taxon>Plakobranchus</taxon>
    </lineage>
</organism>
<dbReference type="FunFam" id="3.30.40.10:FF:000038">
    <property type="entry name" value="E3 ubiquitin-protein ligase listerin"/>
    <property type="match status" value="1"/>
</dbReference>
<evidence type="ECO:0000256" key="17">
    <source>
        <dbReference type="SAM" id="MobiDB-lite"/>
    </source>
</evidence>
<dbReference type="Pfam" id="PF22958">
    <property type="entry name" value="Ltn1_1st"/>
    <property type="match status" value="1"/>
</dbReference>
<evidence type="ECO:0000256" key="12">
    <source>
        <dbReference type="ARBA" id="ARBA00022786"/>
    </source>
</evidence>
<dbReference type="Gene3D" id="1.25.10.10">
    <property type="entry name" value="Leucine-rich Repeat Variant"/>
    <property type="match status" value="1"/>
</dbReference>
<keyword evidence="20" id="KW-1185">Reference proteome</keyword>
<evidence type="ECO:0000256" key="8">
    <source>
        <dbReference type="ARBA" id="ARBA00022679"/>
    </source>
</evidence>
<dbReference type="Gene3D" id="3.30.40.10">
    <property type="entry name" value="Zinc/RING finger domain, C3HC4 (zinc finger)"/>
    <property type="match status" value="1"/>
</dbReference>
<reference evidence="19 20" key="1">
    <citation type="journal article" date="2021" name="Elife">
        <title>Chloroplast acquisition without the gene transfer in kleptoplastic sea slugs, Plakobranchus ocellatus.</title>
        <authorList>
            <person name="Maeda T."/>
            <person name="Takahashi S."/>
            <person name="Yoshida T."/>
            <person name="Shimamura S."/>
            <person name="Takaki Y."/>
            <person name="Nagai Y."/>
            <person name="Toyoda A."/>
            <person name="Suzuki Y."/>
            <person name="Arimoto A."/>
            <person name="Ishii H."/>
            <person name="Satoh N."/>
            <person name="Nishiyama T."/>
            <person name="Hasebe M."/>
            <person name="Maruyama T."/>
            <person name="Minagawa J."/>
            <person name="Obokata J."/>
            <person name="Shigenobu S."/>
        </authorList>
    </citation>
    <scope>NUCLEOTIDE SEQUENCE [LARGE SCALE GENOMIC DNA]</scope>
</reference>
<sequence length="1817" mass="203519">MPGPKKAQRTKGNVKPSSSSQAAQLLAASGHAPTGFIGFSTQPAFVPVSEVFDEAESALDGDFRLILRKLSKRDTVTKIKALQEFSSLCSCKEEDVVKAIVPFWPRIYNKIAIDVDHKVRELAQKATASLASKTGKAMAPHLKSIMGMWVVSMCDTYPTVASAANQAFTSRFPGAKQAEAIRFCRAEIVECLSKNILNHSKQTLSDPQTTSDEDMEAKYHRVVTSSLQGLRKVLGILPLDFVAASMTDDMTTLLESSAFWKHAKSPVPSVRGGMLSLLSAVCQCCPSASGRSISKISPFVFSFLDCSEPTIVSYAWETVLSLSSAHEDCWQHVNWQKAVWPKLKAVLEHGCAGQASIVAPCFLPLLSKIPDISFTRFFESFRLGLTEDSVLNSPIELNAFVKSFVECLQYAVKRLHTESKSIEIKELLLDQLLIVVQGSLTEPKASLSKTELYASLNTFMSLVADVDAEIEKCFWSDLSAFIIGRLQVEFESSKNLDQLIISASPEIFERLKLLVKGLVFKESGTYARKEKVKFSSSFETEETANTLSLRLSSDIRNKDNLSAVTEAFIGDILVATFQMATVEEKRTSQFMSLFSHLVTLSVPHKVAERLKTRTDFVCLRIMEDLGLEPGTCITRDAGTAEMTLLRTQLSSCAENDSDCGSPHRDFIVEHLIPVLFYAERKRSEHIARSTVVSIFALLPYVNDETALKILSFLLHRTSEEFLSCQLIEYILTMSKEVSACKILSETDSFAEQIEKLALNATLSVSEGDAAGDASSKVWKMLTCVISSLDKDDDHTVSQACLDAVMSSCVTTLKQLTTDNDDFRPIQLGQSQSFEAIVGLVHALLTRKKILTHPMLGELVINLLSLLLQSQLSGKEDCSGVQQLWLSGLHLILGSKSDLEIQGIVRQMCDTIQKTVTRGISSMDSLDGVKRVMKLLWSSIVYPLDEDAVINDIRLGQSALGKDIETTLENVDITAASHLIDNLLIEDSPWMDKFHECCDYLYVSNRLHKIPETDSIVITEQPVKNLVLSSFYNLSVLELISGLHREVDSQKEATDVCPFSRVQTASIKNLFAKLVIFEAAMKINCSLLSELSFWVSDLRSKMILFLKGLKTEQLSELVDVVCKENSVTFQLEKLGASSLLHDLRSNMETSKKKLSAYYEIIFKLNSNFIKSQLSESIKLEANTMFDMSEIEDSVCESFSLVFDNLMSHDNDHYDIKSIAQNLSGFLSLISSFDELNMEVKSTLFQQLMVIVNKLKDKNIHLLNSGDSMPVPKDLLELNVHIARALKKMVVASSDQYWEFVLCTLIEWIQFLSECKDDLCSNTYLQALAVSVFELSSEAAQTFSDGVSVEAVSSKAYDFTLTDKAKTEWSEFFAEGVFSVLLPMFVSLSTSDSKWQREIWSLVQTPLCSAVSLCPEWLVLTHQLPPHLTASDTSSLSDSLKTLLNHLCPLLMSRERCVEVTAYWLLRTVVKEIAKQDLKLGNNTKGSKDDEMEEDIQSPPEAFITQIEAAGHILEYLKVAQIDDHIIMDYGTEERSQAMGYLLTWKLLLLLFKFSKDELRAKYAQYFKSQSSVSQLLDHLFRLMPQHPDPSIAEFDLKLAVNVTNKDEIDAEMEWLALHIYRGCLEILPALVRAWWLEQDRKSSNFVDRFTTQYLSKGLIWQQINAAQGNADTEVEGITIKTRPAAREVLAIYEMAEVTVNMTITLPENFPLGKLDVACDKRVGVSQAQWDRWLLQLNIFLQHQNGSIMEGLRIWKGNIDKKFEGLEDCMICFSVIHGTTLQLPRLTCRTCRKKFHSTCLYKWFSTSQKSSCPLCRNLF</sequence>
<dbReference type="GO" id="GO:0005829">
    <property type="term" value="C:cytosol"/>
    <property type="evidence" value="ECO:0007669"/>
    <property type="project" value="UniProtKB-SubCell"/>
</dbReference>
<dbReference type="InterPro" id="IPR001841">
    <property type="entry name" value="Znf_RING"/>
</dbReference>
<dbReference type="InterPro" id="IPR039795">
    <property type="entry name" value="LTN1/Rkr1"/>
</dbReference>
<comment type="similarity">
    <text evidence="4 16">Belongs to the LTN1 family.</text>
</comment>
<comment type="function">
    <text evidence="16">E3 ubiquitin-protein ligase. Component of the ribosome quality control complex (RQC), a ribosome-associated complex that mediates ubiquitination and extraction of incompletely synthesized nascent chains for proteasomal degradation.</text>
</comment>
<dbReference type="CDD" id="cd16491">
    <property type="entry name" value="RING-CH-C4HC3_LTN1"/>
    <property type="match status" value="1"/>
</dbReference>
<dbReference type="GO" id="GO:0008270">
    <property type="term" value="F:zinc ion binding"/>
    <property type="evidence" value="ECO:0007669"/>
    <property type="project" value="UniProtKB-KW"/>
</dbReference>
<dbReference type="InterPro" id="IPR011016">
    <property type="entry name" value="Znf_RING-CH"/>
</dbReference>
<protein>
    <recommendedName>
        <fullName evidence="6 16">E3 ubiquitin-protein ligase listerin</fullName>
        <ecNumber evidence="5 16">2.3.2.27</ecNumber>
    </recommendedName>
    <alternativeName>
        <fullName evidence="14 16">RING-type E3 ubiquitin transferase listerin</fullName>
    </alternativeName>
</protein>
<dbReference type="PROSITE" id="PS50089">
    <property type="entry name" value="ZF_RING_2"/>
    <property type="match status" value="1"/>
</dbReference>
<keyword evidence="7" id="KW-0963">Cytoplasm</keyword>
<dbReference type="InterPro" id="IPR054478">
    <property type="entry name" value="LTN1_UBC"/>
</dbReference>
<accession>A0AAV3ZGQ8</accession>
<keyword evidence="9 16" id="KW-0479">Metal-binding</keyword>
<keyword evidence="10" id="KW-0677">Repeat</keyword>
<comment type="subunit">
    <text evidence="16">Component of the ribosome quality control complex (RQC).</text>
</comment>
<evidence type="ECO:0000256" key="11">
    <source>
        <dbReference type="ARBA" id="ARBA00022771"/>
    </source>
</evidence>
<keyword evidence="13 16" id="KW-0862">Zinc</keyword>
<evidence type="ECO:0000259" key="18">
    <source>
        <dbReference type="PROSITE" id="PS50089"/>
    </source>
</evidence>
<dbReference type="PANTHER" id="PTHR12389">
    <property type="entry name" value="ZINC FINGER PROTEIN 294"/>
    <property type="match status" value="1"/>
</dbReference>
<dbReference type="SUPFAM" id="SSF57850">
    <property type="entry name" value="RING/U-box"/>
    <property type="match status" value="1"/>
</dbReference>
<evidence type="ECO:0000256" key="7">
    <source>
        <dbReference type="ARBA" id="ARBA00022490"/>
    </source>
</evidence>
<evidence type="ECO:0000256" key="6">
    <source>
        <dbReference type="ARBA" id="ARBA00017157"/>
    </source>
</evidence>
<dbReference type="InterPro" id="IPR054477">
    <property type="entry name" value="LTN1_E3_ligase_6th"/>
</dbReference>
<dbReference type="GO" id="GO:0072344">
    <property type="term" value="P:rescue of stalled ribosome"/>
    <property type="evidence" value="ECO:0007669"/>
    <property type="project" value="UniProtKB-UniRule"/>
</dbReference>
<dbReference type="GO" id="GO:1990116">
    <property type="term" value="P:ribosome-associated ubiquitin-dependent protein catabolic process"/>
    <property type="evidence" value="ECO:0007669"/>
    <property type="project" value="UniProtKB-UniRule"/>
</dbReference>
<evidence type="ECO:0000256" key="1">
    <source>
        <dbReference type="ARBA" id="ARBA00000900"/>
    </source>
</evidence>
<evidence type="ECO:0000256" key="3">
    <source>
        <dbReference type="ARBA" id="ARBA00004906"/>
    </source>
</evidence>
<evidence type="ECO:0000256" key="9">
    <source>
        <dbReference type="ARBA" id="ARBA00022723"/>
    </source>
</evidence>
<dbReference type="InterPro" id="IPR011989">
    <property type="entry name" value="ARM-like"/>
</dbReference>
<name>A0AAV3ZGQ8_9GAST</name>
<comment type="subcellular location">
    <subcellularLocation>
        <location evidence="2">Cytoplasm</location>
        <location evidence="2">Cytosol</location>
    </subcellularLocation>
</comment>
<dbReference type="InterPro" id="IPR039804">
    <property type="entry name" value="RING-CH-C4HC3_LTN1"/>
</dbReference>
<proteinExistence type="inferred from homology"/>
<keyword evidence="12 16" id="KW-0833">Ubl conjugation pathway</keyword>
<dbReference type="SUPFAM" id="SSF48371">
    <property type="entry name" value="ARM repeat"/>
    <property type="match status" value="2"/>
</dbReference>
<evidence type="ECO:0000256" key="16">
    <source>
        <dbReference type="RuleBase" id="RU367090"/>
    </source>
</evidence>
<evidence type="ECO:0000256" key="13">
    <source>
        <dbReference type="ARBA" id="ARBA00022833"/>
    </source>
</evidence>
<dbReference type="GO" id="GO:1990112">
    <property type="term" value="C:RQC complex"/>
    <property type="evidence" value="ECO:0007669"/>
    <property type="project" value="UniProtKB-UniRule"/>
</dbReference>
<dbReference type="GO" id="GO:0061630">
    <property type="term" value="F:ubiquitin protein ligase activity"/>
    <property type="evidence" value="ECO:0007669"/>
    <property type="project" value="UniProtKB-UniRule"/>
</dbReference>
<dbReference type="InterPro" id="IPR016024">
    <property type="entry name" value="ARM-type_fold"/>
</dbReference>
<feature type="domain" description="RING-type" evidence="18">
    <location>
        <begin position="1767"/>
        <end position="1814"/>
    </location>
</feature>
<evidence type="ECO:0000256" key="10">
    <source>
        <dbReference type="ARBA" id="ARBA00022737"/>
    </source>
</evidence>
<dbReference type="GO" id="GO:0043023">
    <property type="term" value="F:ribosomal large subunit binding"/>
    <property type="evidence" value="ECO:0007669"/>
    <property type="project" value="TreeGrafter"/>
</dbReference>
<dbReference type="PANTHER" id="PTHR12389:SF0">
    <property type="entry name" value="E3 UBIQUITIN-PROTEIN LIGASE LISTERIN"/>
    <property type="match status" value="1"/>
</dbReference>
<evidence type="ECO:0000256" key="5">
    <source>
        <dbReference type="ARBA" id="ARBA00012483"/>
    </source>
</evidence>
<evidence type="ECO:0000256" key="15">
    <source>
        <dbReference type="PROSITE-ProRule" id="PRU00175"/>
    </source>
</evidence>
<dbReference type="Pfam" id="PF22999">
    <property type="entry name" value="LTN1_E3_ligase_6th"/>
    <property type="match status" value="1"/>
</dbReference>
<feature type="region of interest" description="Disordered" evidence="17">
    <location>
        <begin position="1"/>
        <end position="23"/>
    </location>
</feature>
<comment type="catalytic activity">
    <reaction evidence="1 16">
        <text>S-ubiquitinyl-[E2 ubiquitin-conjugating enzyme]-L-cysteine + [acceptor protein]-L-lysine = [E2 ubiquitin-conjugating enzyme]-L-cysteine + N(6)-ubiquitinyl-[acceptor protein]-L-lysine.</text>
        <dbReference type="EC" id="2.3.2.27"/>
    </reaction>
</comment>
<dbReference type="Pfam" id="PF23009">
    <property type="entry name" value="UBC_like"/>
    <property type="match status" value="1"/>
</dbReference>
<keyword evidence="11 15" id="KW-0863">Zinc-finger</keyword>
<gene>
    <name evidence="19" type="ORF">PoB_002014300</name>
</gene>
<evidence type="ECO:0000313" key="20">
    <source>
        <dbReference type="Proteomes" id="UP000735302"/>
    </source>
</evidence>
<dbReference type="EC" id="2.3.2.27" evidence="5 16"/>
<dbReference type="InterPro" id="IPR054476">
    <property type="entry name" value="Ltn1_N"/>
</dbReference>
<dbReference type="EMBL" id="BLXT01002363">
    <property type="protein sequence ID" value="GFN93637.1"/>
    <property type="molecule type" value="Genomic_DNA"/>
</dbReference>
<evidence type="ECO:0000256" key="4">
    <source>
        <dbReference type="ARBA" id="ARBA00007997"/>
    </source>
</evidence>
<evidence type="ECO:0000256" key="14">
    <source>
        <dbReference type="ARBA" id="ARBA00032366"/>
    </source>
</evidence>
<dbReference type="SMART" id="SM00744">
    <property type="entry name" value="RINGv"/>
    <property type="match status" value="1"/>
</dbReference>
<evidence type="ECO:0000256" key="2">
    <source>
        <dbReference type="ARBA" id="ARBA00004514"/>
    </source>
</evidence>